<name>A0A927J994_9ACTN</name>
<keyword evidence="2" id="KW-0812">Transmembrane</keyword>
<feature type="transmembrane region" description="Helical" evidence="2">
    <location>
        <begin position="203"/>
        <end position="229"/>
    </location>
</feature>
<reference evidence="4" key="1">
    <citation type="submission" date="2020-09" db="EMBL/GenBank/DDBJ databases">
        <title>Hoyosella lacisalsi sp. nov., a halotolerant actinobacterium isolated from soil of Lake Gudzhirganskoe.</title>
        <authorList>
            <person name="Yang Q."/>
            <person name="Guo P.Y."/>
            <person name="Liu S.W."/>
            <person name="Li F.N."/>
            <person name="Sun C.H."/>
        </authorList>
    </citation>
    <scope>NUCLEOTIDE SEQUENCE</scope>
    <source>
        <strain evidence="4">G463</strain>
    </source>
</reference>
<feature type="transmembrane region" description="Helical" evidence="2">
    <location>
        <begin position="176"/>
        <end position="197"/>
    </location>
</feature>
<gene>
    <name evidence="4" type="ORF">HT102_00380</name>
</gene>
<dbReference type="InterPro" id="IPR057169">
    <property type="entry name" value="DUF7847"/>
</dbReference>
<comment type="caution">
    <text evidence="4">The sequence shown here is derived from an EMBL/GenBank/DDBJ whole genome shotgun (WGS) entry which is preliminary data.</text>
</comment>
<protein>
    <recommendedName>
        <fullName evidence="3">DUF7847 domain-containing protein</fullName>
    </recommendedName>
</protein>
<evidence type="ECO:0000256" key="2">
    <source>
        <dbReference type="SAM" id="Phobius"/>
    </source>
</evidence>
<organism evidence="4 5">
    <name type="scientific">Lolliginicoccus lacisalsi</name>
    <dbReference type="NCBI Taxonomy" id="2742202"/>
    <lineage>
        <taxon>Bacteria</taxon>
        <taxon>Bacillati</taxon>
        <taxon>Actinomycetota</taxon>
        <taxon>Actinomycetes</taxon>
        <taxon>Mycobacteriales</taxon>
        <taxon>Hoyosellaceae</taxon>
        <taxon>Lolliginicoccus</taxon>
    </lineage>
</organism>
<keyword evidence="2" id="KW-0472">Membrane</keyword>
<evidence type="ECO:0000259" key="3">
    <source>
        <dbReference type="Pfam" id="PF25231"/>
    </source>
</evidence>
<evidence type="ECO:0000313" key="5">
    <source>
        <dbReference type="Proteomes" id="UP000642993"/>
    </source>
</evidence>
<evidence type="ECO:0000256" key="1">
    <source>
        <dbReference type="SAM" id="MobiDB-lite"/>
    </source>
</evidence>
<feature type="transmembrane region" description="Helical" evidence="2">
    <location>
        <begin position="76"/>
        <end position="100"/>
    </location>
</feature>
<keyword evidence="5" id="KW-1185">Reference proteome</keyword>
<sequence length="342" mass="35176">MTDPSGHDPTGYRPPPPGYQPPPPGGTPGPQGNHGMPPMQPVDPARSGAPRPGVIPLRPLGVGEILDGAVKTMTRYAVVMFGLTAILVTIGQVVATVAQLPTADIVLDPTTVDAGTEGMAGWVAGQLIAAVISGLVTIVLLGMLTTVVKSAVLGAGITIGETWTAARPHLLRILGLYLLGVVAGITLIGLVVGGFIAHWAIGLVALLVGLALVVWVGVLVSVSVPALVFEKTGVITAIRRSIELVRGTWWRVLGVLLLLMLIAFGISLIFLIPFGILGGIAGAVVDSTIPVLIVSAIGGILMSIVITPFSTAATSLLYVDLRMRKEGLDIELARASGVQPTP</sequence>
<dbReference type="EMBL" id="JACYWE010000001">
    <property type="protein sequence ID" value="MBD8504943.1"/>
    <property type="molecule type" value="Genomic_DNA"/>
</dbReference>
<dbReference type="AlphaFoldDB" id="A0A927J994"/>
<dbReference type="Pfam" id="PF25231">
    <property type="entry name" value="DUF7847"/>
    <property type="match status" value="1"/>
</dbReference>
<feature type="transmembrane region" description="Helical" evidence="2">
    <location>
        <begin position="250"/>
        <end position="277"/>
    </location>
</feature>
<accession>A0A927J994</accession>
<feature type="transmembrane region" description="Helical" evidence="2">
    <location>
        <begin position="120"/>
        <end position="144"/>
    </location>
</feature>
<feature type="compositionally biased region" description="Pro residues" evidence="1">
    <location>
        <begin position="12"/>
        <end position="27"/>
    </location>
</feature>
<keyword evidence="2" id="KW-1133">Transmembrane helix</keyword>
<feature type="domain" description="DUF7847" evidence="3">
    <location>
        <begin position="62"/>
        <end position="321"/>
    </location>
</feature>
<dbReference type="RefSeq" id="WP_192037437.1">
    <property type="nucleotide sequence ID" value="NZ_JACYWE010000001.1"/>
</dbReference>
<dbReference type="Proteomes" id="UP000642993">
    <property type="component" value="Unassembled WGS sequence"/>
</dbReference>
<feature type="transmembrane region" description="Helical" evidence="2">
    <location>
        <begin position="289"/>
        <end position="319"/>
    </location>
</feature>
<proteinExistence type="predicted"/>
<evidence type="ECO:0000313" key="4">
    <source>
        <dbReference type="EMBL" id="MBD8504943.1"/>
    </source>
</evidence>
<feature type="region of interest" description="Disordered" evidence="1">
    <location>
        <begin position="1"/>
        <end position="54"/>
    </location>
</feature>